<reference evidence="1 2" key="1">
    <citation type="submission" date="2017-12" db="EMBL/GenBank/DDBJ databases">
        <title>Phylogenetic diversity of female urinary microbiome.</title>
        <authorList>
            <person name="Thomas-White K."/>
            <person name="Wolfe A.J."/>
        </authorList>
    </citation>
    <scope>NUCLEOTIDE SEQUENCE [LARGE SCALE GENOMIC DNA]</scope>
    <source>
        <strain evidence="1 2">UMB0250</strain>
    </source>
</reference>
<comment type="caution">
    <text evidence="1">The sequence shown here is derived from an EMBL/GenBank/DDBJ whole genome shotgun (WGS) entry which is preliminary data.</text>
</comment>
<protein>
    <submittedName>
        <fullName evidence="1">Uncharacterized protein</fullName>
    </submittedName>
</protein>
<organism evidence="1 2">
    <name type="scientific">Schaalia turicensis</name>
    <dbReference type="NCBI Taxonomy" id="131111"/>
    <lineage>
        <taxon>Bacteria</taxon>
        <taxon>Bacillati</taxon>
        <taxon>Actinomycetota</taxon>
        <taxon>Actinomycetes</taxon>
        <taxon>Actinomycetales</taxon>
        <taxon>Actinomycetaceae</taxon>
        <taxon>Schaalia</taxon>
    </lineage>
</organism>
<proteinExistence type="predicted"/>
<name>A0A2I1I475_9ACTO</name>
<dbReference type="AlphaFoldDB" id="A0A2I1I475"/>
<evidence type="ECO:0000313" key="1">
    <source>
        <dbReference type="EMBL" id="PKY65936.1"/>
    </source>
</evidence>
<dbReference type="EMBL" id="PKKJ01000009">
    <property type="protein sequence ID" value="PKY65936.1"/>
    <property type="molecule type" value="Genomic_DNA"/>
</dbReference>
<dbReference type="OrthoDB" id="3250007at2"/>
<dbReference type="Proteomes" id="UP000234545">
    <property type="component" value="Unassembled WGS sequence"/>
</dbReference>
<gene>
    <name evidence="1" type="ORF">CYJ25_06785</name>
</gene>
<dbReference type="RefSeq" id="WP_101628421.1">
    <property type="nucleotide sequence ID" value="NZ_PKKJ01000009.1"/>
</dbReference>
<evidence type="ECO:0000313" key="2">
    <source>
        <dbReference type="Proteomes" id="UP000234545"/>
    </source>
</evidence>
<accession>A0A2I1I475</accession>
<sequence length="218" mass="23884">MEGFAYGFPTYVFIERNSANSAVLHPYPETKIEAVRDALDDAGYDMEILGKGDINTGRERAGEGIYFTEQPFPDEVLGDLADALIVRGFGAFAYSLIESSFDSGAKISLFTRMGKNIVEAGNRVIMTHMYIGEIEGKKEARTWFFGSPTDLAEAEMLLLSRFSTQPVHDVHGMAAIEIVHADYSQGFLSHTELMSAMLNVLGKSGYNGPAFVTDSSII</sequence>